<dbReference type="AlphaFoldDB" id="A0A7K3VMQ7"/>
<dbReference type="GO" id="GO:0006313">
    <property type="term" value="P:DNA transposition"/>
    <property type="evidence" value="ECO:0007669"/>
    <property type="project" value="InterPro"/>
</dbReference>
<evidence type="ECO:0000256" key="1">
    <source>
        <dbReference type="SAM" id="MobiDB-lite"/>
    </source>
</evidence>
<feature type="region of interest" description="Disordered" evidence="1">
    <location>
        <begin position="98"/>
        <end position="117"/>
    </location>
</feature>
<reference evidence="3 4" key="1">
    <citation type="submission" date="2019-12" db="EMBL/GenBank/DDBJ databases">
        <title>Rhizobium genotypes associated with high levels of biological nitrogen fixation by grain legumes in a temperate-maritime cropping system.</title>
        <authorList>
            <person name="Maluk M."/>
            <person name="Francesc Ferrando Molina F."/>
            <person name="Lopez Del Egido L."/>
            <person name="Lafos M."/>
            <person name="Langarica-Fuentes A."/>
            <person name="Gebre Yohannes G."/>
            <person name="Young M.W."/>
            <person name="Martin P."/>
            <person name="Gantlett R."/>
            <person name="Kenicer G."/>
            <person name="Hawes C."/>
            <person name="Begg G.S."/>
            <person name="Quilliam R.S."/>
            <person name="Squire G.R."/>
            <person name="Poole P.S."/>
            <person name="Young P.W."/>
            <person name="Iannetta P.M."/>
            <person name="James E.K."/>
        </authorList>
    </citation>
    <scope>NUCLEOTIDE SEQUENCE [LARGE SCALE GENOMIC DNA]</scope>
    <source>
        <strain evidence="3 4">JHI54</strain>
    </source>
</reference>
<gene>
    <name evidence="3" type="ORF">GR257_26980</name>
</gene>
<organism evidence="3 4">
    <name type="scientific">Rhizobium leguminosarum</name>
    <dbReference type="NCBI Taxonomy" id="384"/>
    <lineage>
        <taxon>Bacteria</taxon>
        <taxon>Pseudomonadati</taxon>
        <taxon>Pseudomonadota</taxon>
        <taxon>Alphaproteobacteria</taxon>
        <taxon>Hyphomicrobiales</taxon>
        <taxon>Rhizobiaceae</taxon>
        <taxon>Rhizobium/Agrobacterium group</taxon>
        <taxon>Rhizobium</taxon>
    </lineage>
</organism>
<dbReference type="Pfam" id="PF01526">
    <property type="entry name" value="DDE_Tnp_Tn3"/>
    <property type="match status" value="1"/>
</dbReference>
<sequence>MVTRTSRTTIAASLPHCSCSDPILRYIDGLELRQAVEKQLNKVELANKLTRAVAVGKVTAKAVDPKTNGFPADNDTPLGKQVFHIRCAQGKPVIDPHCVGDNFPRKTKPLQTGKGAR</sequence>
<dbReference type="InterPro" id="IPR002513">
    <property type="entry name" value="Tn3_Tnp_DDE_dom"/>
</dbReference>
<name>A0A7K3VMQ7_RHILE</name>
<dbReference type="EMBL" id="WUFV01000020">
    <property type="protein sequence ID" value="NEK18439.1"/>
    <property type="molecule type" value="Genomic_DNA"/>
</dbReference>
<accession>A0A7K3VMQ7</accession>
<proteinExistence type="predicted"/>
<evidence type="ECO:0000313" key="3">
    <source>
        <dbReference type="EMBL" id="NEK18439.1"/>
    </source>
</evidence>
<dbReference type="GO" id="GO:0004803">
    <property type="term" value="F:transposase activity"/>
    <property type="evidence" value="ECO:0007669"/>
    <property type="project" value="InterPro"/>
</dbReference>
<feature type="domain" description="Tn3 transposase DDE" evidence="2">
    <location>
        <begin position="23"/>
        <end position="58"/>
    </location>
</feature>
<evidence type="ECO:0000259" key="2">
    <source>
        <dbReference type="Pfam" id="PF01526"/>
    </source>
</evidence>
<dbReference type="Proteomes" id="UP000471705">
    <property type="component" value="Unassembled WGS sequence"/>
</dbReference>
<protein>
    <submittedName>
        <fullName evidence="3">Tn3 family transposase</fullName>
    </submittedName>
</protein>
<comment type="caution">
    <text evidence="3">The sequence shown here is derived from an EMBL/GenBank/DDBJ whole genome shotgun (WGS) entry which is preliminary data.</text>
</comment>
<evidence type="ECO:0000313" key="4">
    <source>
        <dbReference type="Proteomes" id="UP000471705"/>
    </source>
</evidence>